<accession>A0ABS2DKW4</accession>
<evidence type="ECO:0000313" key="3">
    <source>
        <dbReference type="Proteomes" id="UP001518925"/>
    </source>
</evidence>
<protein>
    <submittedName>
        <fullName evidence="2">DUF1659 domain-containing protein</fullName>
    </submittedName>
</protein>
<dbReference type="EMBL" id="JAFELM010000039">
    <property type="protein sequence ID" value="MBM6619118.1"/>
    <property type="molecule type" value="Genomic_DNA"/>
</dbReference>
<evidence type="ECO:0000259" key="1">
    <source>
        <dbReference type="Pfam" id="PF07872"/>
    </source>
</evidence>
<sequence length="72" mass="7809">MATAFIADSQLKLVFNTGVDAEGNPIYKSKSFRNVKVTASTDGLYAVAQSLIGLQQYPVTSIERNDKNLLGE</sequence>
<name>A0ABS2DKW4_9BACI</name>
<comment type="caution">
    <text evidence="2">The sequence shown here is derived from an EMBL/GenBank/DDBJ whole genome shotgun (WGS) entry which is preliminary data.</text>
</comment>
<keyword evidence="3" id="KW-1185">Reference proteome</keyword>
<gene>
    <name evidence="2" type="ORF">JR050_15730</name>
</gene>
<dbReference type="Pfam" id="PF07872">
    <property type="entry name" value="DUF1659"/>
    <property type="match status" value="1"/>
</dbReference>
<dbReference type="InterPro" id="IPR012454">
    <property type="entry name" value="DUF1659"/>
</dbReference>
<feature type="domain" description="DUF1659" evidence="1">
    <location>
        <begin position="3"/>
        <end position="70"/>
    </location>
</feature>
<organism evidence="2 3">
    <name type="scientific">Bacillus suaedaesalsae</name>
    <dbReference type="NCBI Taxonomy" id="2810349"/>
    <lineage>
        <taxon>Bacteria</taxon>
        <taxon>Bacillati</taxon>
        <taxon>Bacillota</taxon>
        <taxon>Bacilli</taxon>
        <taxon>Bacillales</taxon>
        <taxon>Bacillaceae</taxon>
        <taxon>Bacillus</taxon>
    </lineage>
</organism>
<reference evidence="2 3" key="1">
    <citation type="submission" date="2021-02" db="EMBL/GenBank/DDBJ databases">
        <title>Bacillus sp. RD4P76, an endophyte from a halophyte.</title>
        <authorList>
            <person name="Sun J.-Q."/>
        </authorList>
    </citation>
    <scope>NUCLEOTIDE SEQUENCE [LARGE SCALE GENOMIC DNA]</scope>
    <source>
        <strain evidence="2 3">RD4P76</strain>
    </source>
</reference>
<evidence type="ECO:0000313" key="2">
    <source>
        <dbReference type="EMBL" id="MBM6619118.1"/>
    </source>
</evidence>
<dbReference type="Proteomes" id="UP001518925">
    <property type="component" value="Unassembled WGS sequence"/>
</dbReference>
<proteinExistence type="predicted"/>
<dbReference type="RefSeq" id="WP_204204474.1">
    <property type="nucleotide sequence ID" value="NZ_JAFELM010000039.1"/>
</dbReference>